<reference evidence="2 3" key="1">
    <citation type="submission" date="2016-10" db="EMBL/GenBank/DDBJ databases">
        <authorList>
            <person name="de Groot N.N."/>
        </authorList>
    </citation>
    <scope>NUCLEOTIDE SEQUENCE [LARGE SCALE GENOMIC DNA]</scope>
    <source>
        <strain evidence="2 3">DSM 45434</strain>
    </source>
</reference>
<feature type="compositionally biased region" description="Basic and acidic residues" evidence="1">
    <location>
        <begin position="397"/>
        <end position="415"/>
    </location>
</feature>
<feature type="region of interest" description="Disordered" evidence="1">
    <location>
        <begin position="394"/>
        <end position="438"/>
    </location>
</feature>
<evidence type="ECO:0000256" key="1">
    <source>
        <dbReference type="SAM" id="MobiDB-lite"/>
    </source>
</evidence>
<accession>A0A1H1QK34</accession>
<dbReference type="STRING" id="1203190.GCA_000312345_01272"/>
<dbReference type="Proteomes" id="UP000182237">
    <property type="component" value="Chromosome I"/>
</dbReference>
<dbReference type="AlphaFoldDB" id="A0A1H1QK34"/>
<dbReference type="RefSeq" id="WP_019194101.1">
    <property type="nucleotide sequence ID" value="NZ_LT629765.1"/>
</dbReference>
<gene>
    <name evidence="2" type="ORF">SAMN04488539_1282</name>
</gene>
<protein>
    <submittedName>
        <fullName evidence="2">Uncharacterized protein</fullName>
    </submittedName>
</protein>
<keyword evidence="3" id="KW-1185">Reference proteome</keyword>
<dbReference type="eggNOG" id="ENOG502Z8FT">
    <property type="taxonomic scope" value="Bacteria"/>
</dbReference>
<evidence type="ECO:0000313" key="3">
    <source>
        <dbReference type="Proteomes" id="UP000182237"/>
    </source>
</evidence>
<dbReference type="OrthoDB" id="4391631at2"/>
<name>A0A1H1QK34_9CORY</name>
<sequence>MEHSPHDLAFIADDNGILIVGDADDLADLDSRASGTLGDVRPVSPQVLSRAKAVLDTASRYRNLTGRYLTPTKESAALLRQRVTNGPVSGVLRKGDLGAAGNPGEIVSTLSFNRVPAGPAVAMGIAGIATQVAIEIAMAEVKRYLESIDDKLDTLLRHRKIDALAHLGGIQYTIDEADKLYRRSNSVSATTWSKIDHLSSSLNSIESFVIEQVDDAATHINAHRGNAKKVSSLLAELNDDLPLWVGVLARSMYLHDRLYALELAHVSEFEPHVMEAHREGIIEARGARLATTLERLLAIDSTIREAGTLNDTQWALKHGRAKEMTTNANSILTTIYGFASHLQGSVPEATPLEAQGRGQSARALVERFVDSANHTGRSAFTHAQRTTQKVIAAAADLPHRDSTERAGLDASDDARSGPTTRSRRRNVRGAGNTKPGDA</sequence>
<evidence type="ECO:0000313" key="2">
    <source>
        <dbReference type="EMBL" id="SDS23851.1"/>
    </source>
</evidence>
<dbReference type="EMBL" id="LT629765">
    <property type="protein sequence ID" value="SDS23851.1"/>
    <property type="molecule type" value="Genomic_DNA"/>
</dbReference>
<organism evidence="2 3">
    <name type="scientific">Corynebacterium timonense</name>
    <dbReference type="NCBI Taxonomy" id="441500"/>
    <lineage>
        <taxon>Bacteria</taxon>
        <taxon>Bacillati</taxon>
        <taxon>Actinomycetota</taxon>
        <taxon>Actinomycetes</taxon>
        <taxon>Mycobacteriales</taxon>
        <taxon>Corynebacteriaceae</taxon>
        <taxon>Corynebacterium</taxon>
    </lineage>
</organism>
<proteinExistence type="predicted"/>